<comment type="subcellular location">
    <subcellularLocation>
        <location evidence="1">Nucleus</location>
    </subcellularLocation>
</comment>
<evidence type="ECO:0000313" key="3">
    <source>
        <dbReference type="EMBL" id="KAB8075733.1"/>
    </source>
</evidence>
<sequence>MQEREISLLMHYLDDVFPLQFPFHETAHLGKREWLLAILSSTKAVYYATLSLSLLHKEACLENGEMERGLIWRDEKTRYYILALRESQQLLQGLRSNNGKDSLKGHINALANTVQLISFESSCLSKGDWQIHLRAGTSLIPALIESWEMVMRSHNPASSVWSRLDASNFSTIPNGDTLSFEYVGALKFFTNMLVVFGVLSCVSVGPGSPFMDYKYLMDHHAGLIQIDQVIGCKNWVLSTILEVGILDQWKRDEQTNHRLSMKELTRRATSIEIMLEGGIKELSGSGVVDIVTSIYATSTLTYLHSVVSGLNPYLTEIQESVSRTISLLKQLPDSRAVSSLVWPLCITGCMAAPDREGFFTGLTHSSGVTQNTLRNGWYVFEIIENAWKIRDHMSKQPSVTWEDIINGHSPPTLLI</sequence>
<evidence type="ECO:0000313" key="4">
    <source>
        <dbReference type="Proteomes" id="UP000326565"/>
    </source>
</evidence>
<proteinExistence type="predicted"/>
<dbReference type="GO" id="GO:0045944">
    <property type="term" value="P:positive regulation of transcription by RNA polymerase II"/>
    <property type="evidence" value="ECO:0007669"/>
    <property type="project" value="TreeGrafter"/>
</dbReference>
<dbReference type="AlphaFoldDB" id="A0A5N5X4P9"/>
<dbReference type="GO" id="GO:0005634">
    <property type="term" value="C:nucleus"/>
    <property type="evidence" value="ECO:0007669"/>
    <property type="project" value="UniProtKB-SubCell"/>
</dbReference>
<dbReference type="PANTHER" id="PTHR37534:SF26">
    <property type="entry name" value="TRANSCRIPTION FACTOR, PUTATIVE-RELATED"/>
    <property type="match status" value="1"/>
</dbReference>
<keyword evidence="2" id="KW-0539">Nucleus</keyword>
<reference evidence="3 4" key="1">
    <citation type="submission" date="2019-04" db="EMBL/GenBank/DDBJ databases">
        <title>Friends and foes A comparative genomics study of 23 Aspergillus species from section Flavi.</title>
        <authorList>
            <consortium name="DOE Joint Genome Institute"/>
            <person name="Kjaerbolling I."/>
            <person name="Vesth T."/>
            <person name="Frisvad J.C."/>
            <person name="Nybo J.L."/>
            <person name="Theobald S."/>
            <person name="Kildgaard S."/>
            <person name="Isbrandt T."/>
            <person name="Kuo A."/>
            <person name="Sato A."/>
            <person name="Lyhne E.K."/>
            <person name="Kogle M.E."/>
            <person name="Wiebenga A."/>
            <person name="Kun R.S."/>
            <person name="Lubbers R.J."/>
            <person name="Makela M.R."/>
            <person name="Barry K."/>
            <person name="Chovatia M."/>
            <person name="Clum A."/>
            <person name="Daum C."/>
            <person name="Haridas S."/>
            <person name="He G."/>
            <person name="LaButti K."/>
            <person name="Lipzen A."/>
            <person name="Mondo S."/>
            <person name="Riley R."/>
            <person name="Salamov A."/>
            <person name="Simmons B.A."/>
            <person name="Magnuson J.K."/>
            <person name="Henrissat B."/>
            <person name="Mortensen U.H."/>
            <person name="Larsen T.O."/>
            <person name="Devries R.P."/>
            <person name="Grigoriev I.V."/>
            <person name="Machida M."/>
            <person name="Baker S.E."/>
            <person name="Andersen M.R."/>
        </authorList>
    </citation>
    <scope>NUCLEOTIDE SEQUENCE [LARGE SCALE GENOMIC DNA]</scope>
    <source>
        <strain evidence="3 4">CBS 151.66</strain>
    </source>
</reference>
<dbReference type="Proteomes" id="UP000326565">
    <property type="component" value="Unassembled WGS sequence"/>
</dbReference>
<protein>
    <submittedName>
        <fullName evidence="3">Fungal-specific transcription factor domain-containing protein</fullName>
    </submittedName>
</protein>
<dbReference type="GO" id="GO:0003700">
    <property type="term" value="F:DNA-binding transcription factor activity"/>
    <property type="evidence" value="ECO:0007669"/>
    <property type="project" value="TreeGrafter"/>
</dbReference>
<organism evidence="3 4">
    <name type="scientific">Aspergillus leporis</name>
    <dbReference type="NCBI Taxonomy" id="41062"/>
    <lineage>
        <taxon>Eukaryota</taxon>
        <taxon>Fungi</taxon>
        <taxon>Dikarya</taxon>
        <taxon>Ascomycota</taxon>
        <taxon>Pezizomycotina</taxon>
        <taxon>Eurotiomycetes</taxon>
        <taxon>Eurotiomycetidae</taxon>
        <taxon>Eurotiales</taxon>
        <taxon>Aspergillaceae</taxon>
        <taxon>Aspergillus</taxon>
        <taxon>Aspergillus subgen. Circumdati</taxon>
    </lineage>
</organism>
<keyword evidence="4" id="KW-1185">Reference proteome</keyword>
<gene>
    <name evidence="3" type="ORF">BDV29DRAFT_189987</name>
</gene>
<accession>A0A5N5X4P9</accession>
<evidence type="ECO:0000256" key="2">
    <source>
        <dbReference type="ARBA" id="ARBA00023242"/>
    </source>
</evidence>
<dbReference type="EMBL" id="ML732190">
    <property type="protein sequence ID" value="KAB8075733.1"/>
    <property type="molecule type" value="Genomic_DNA"/>
</dbReference>
<evidence type="ECO:0000256" key="1">
    <source>
        <dbReference type="ARBA" id="ARBA00004123"/>
    </source>
</evidence>
<dbReference type="OrthoDB" id="5213892at2759"/>
<name>A0A5N5X4P9_9EURO</name>
<dbReference type="GO" id="GO:0000976">
    <property type="term" value="F:transcription cis-regulatory region binding"/>
    <property type="evidence" value="ECO:0007669"/>
    <property type="project" value="TreeGrafter"/>
</dbReference>
<dbReference type="Pfam" id="PF11951">
    <property type="entry name" value="Fungal_trans_2"/>
    <property type="match status" value="1"/>
</dbReference>
<dbReference type="InterPro" id="IPR021858">
    <property type="entry name" value="Fun_TF"/>
</dbReference>
<dbReference type="PANTHER" id="PTHR37534">
    <property type="entry name" value="TRANSCRIPTIONAL ACTIVATOR PROTEIN UGA3"/>
    <property type="match status" value="1"/>
</dbReference>